<dbReference type="OrthoDB" id="3261064at2"/>
<evidence type="ECO:0000256" key="1">
    <source>
        <dbReference type="SAM" id="MobiDB-lite"/>
    </source>
</evidence>
<protein>
    <submittedName>
        <fullName evidence="3">DUF222 domain-containing protein</fullName>
    </submittedName>
</protein>
<keyword evidence="4" id="KW-1185">Reference proteome</keyword>
<proteinExistence type="predicted"/>
<comment type="caution">
    <text evidence="3">The sequence shown here is derived from an EMBL/GenBank/DDBJ whole genome shotgun (WGS) entry which is preliminary data.</text>
</comment>
<dbReference type="InterPro" id="IPR003870">
    <property type="entry name" value="DUF222"/>
</dbReference>
<dbReference type="CDD" id="cd00085">
    <property type="entry name" value="HNHc"/>
    <property type="match status" value="1"/>
</dbReference>
<dbReference type="Pfam" id="PF02720">
    <property type="entry name" value="DUF222"/>
    <property type="match status" value="1"/>
</dbReference>
<sequence>MTTSELPRTATAAVDGGVSAILDAIVALERLTASLAASRAVAIDELRRLILTAAEQDARGGRSGGWDTAVTARRVAATELATALRVSESAAQSLLNESAALTTTLPGTHAGLREGALSYAHTVAIVEEASNLPASSHAEFEKTLLPEATTRTAAGLRQRARVVRERLHPESIDERCRDARERRDVRLEPARDGMAWLTAYLPAENAIAAYRRVSEIATGLAGSGDAEQRDDRTLAQRRADVMTDLLHDGIVSGSGAGRGVRAQVLVTVPALTLLDRGAERASDVPPSANTGSASTRVRATVRAHDRGSGALDSPVPPATLEGYGPISADVARRLAAHAPSFTRLLTHPETGAVLSVGRDRYAVPRDLRLWLRIRDETCRFPGCGRSAASADVDHTVDWQHAGATRHDNLAHLCEAHHRLKHQTAWLVHQAGGGVLEWTAPSGRQYRTDPATRLAC</sequence>
<gene>
    <name evidence="3" type="ORF">FK219_009550</name>
</gene>
<feature type="region of interest" description="Disordered" evidence="1">
    <location>
        <begin position="279"/>
        <end position="298"/>
    </location>
</feature>
<dbReference type="EMBL" id="VIKT02000015">
    <property type="protein sequence ID" value="NHF63479.1"/>
    <property type="molecule type" value="Genomic_DNA"/>
</dbReference>
<name>A0A9E5JMT1_9MICO</name>
<organism evidence="3 4">
    <name type="scientific">Microcella pacifica</name>
    <dbReference type="NCBI Taxonomy" id="2591847"/>
    <lineage>
        <taxon>Bacteria</taxon>
        <taxon>Bacillati</taxon>
        <taxon>Actinomycetota</taxon>
        <taxon>Actinomycetes</taxon>
        <taxon>Micrococcales</taxon>
        <taxon>Microbacteriaceae</taxon>
        <taxon>Microcella</taxon>
    </lineage>
</organism>
<feature type="domain" description="HNH nuclease" evidence="2">
    <location>
        <begin position="366"/>
        <end position="418"/>
    </location>
</feature>
<dbReference type="Gene3D" id="1.10.30.50">
    <property type="match status" value="1"/>
</dbReference>
<evidence type="ECO:0000313" key="4">
    <source>
        <dbReference type="Proteomes" id="UP000818266"/>
    </source>
</evidence>
<reference evidence="3 4" key="1">
    <citation type="submission" date="2019-06" db="EMBL/GenBank/DDBJ databases">
        <authorList>
            <person name="De-Chao Zhang Q."/>
        </authorList>
    </citation>
    <scope>NUCLEOTIDE SEQUENCE [LARGE SCALE GENOMIC DNA]</scope>
    <source>
        <strain evidence="3 4">KN1116</strain>
    </source>
</reference>
<reference evidence="3 4" key="2">
    <citation type="submission" date="2020-03" db="EMBL/GenBank/DDBJ databases">
        <title>Chryseoglobus sp. isolated from a deep-sea seamount.</title>
        <authorList>
            <person name="Zhang D.-C."/>
        </authorList>
    </citation>
    <scope>NUCLEOTIDE SEQUENCE [LARGE SCALE GENOMIC DNA]</scope>
    <source>
        <strain evidence="3 4">KN1116</strain>
    </source>
</reference>
<accession>A0A9E5JMT1</accession>
<feature type="compositionally biased region" description="Polar residues" evidence="1">
    <location>
        <begin position="287"/>
        <end position="297"/>
    </location>
</feature>
<dbReference type="RefSeq" id="WP_152583876.1">
    <property type="nucleotide sequence ID" value="NZ_JAVJPO010000024.1"/>
</dbReference>
<dbReference type="SMART" id="SM00507">
    <property type="entry name" value="HNHc"/>
    <property type="match status" value="1"/>
</dbReference>
<dbReference type="AlphaFoldDB" id="A0A9E5JMT1"/>
<dbReference type="InterPro" id="IPR003615">
    <property type="entry name" value="HNH_nuc"/>
</dbReference>
<dbReference type="Proteomes" id="UP000818266">
    <property type="component" value="Unassembled WGS sequence"/>
</dbReference>
<evidence type="ECO:0000259" key="2">
    <source>
        <dbReference type="SMART" id="SM00507"/>
    </source>
</evidence>
<evidence type="ECO:0000313" key="3">
    <source>
        <dbReference type="EMBL" id="NHF63479.1"/>
    </source>
</evidence>